<feature type="signal peptide" evidence="11">
    <location>
        <begin position="1"/>
        <end position="18"/>
    </location>
</feature>
<evidence type="ECO:0000256" key="10">
    <source>
        <dbReference type="SAM" id="Phobius"/>
    </source>
</evidence>
<dbReference type="EMBL" id="KK583190">
    <property type="protein sequence ID" value="KDO35048.1"/>
    <property type="molecule type" value="Genomic_DNA"/>
</dbReference>
<dbReference type="Proteomes" id="UP000030745">
    <property type="component" value="Unassembled WGS sequence"/>
</dbReference>
<keyword evidence="5 10" id="KW-0472">Membrane</keyword>
<dbReference type="OrthoDB" id="167531at2759"/>
<evidence type="ECO:0000256" key="11">
    <source>
        <dbReference type="SAM" id="SignalP"/>
    </source>
</evidence>
<evidence type="ECO:0000256" key="3">
    <source>
        <dbReference type="ARBA" id="ARBA00022989"/>
    </source>
</evidence>
<keyword evidence="7" id="KW-0325">Glycoprotein</keyword>
<keyword evidence="11" id="KW-0732">Signal</keyword>
<feature type="transmembrane region" description="Helical" evidence="10">
    <location>
        <begin position="592"/>
        <end position="615"/>
    </location>
</feature>
<evidence type="ECO:0000256" key="4">
    <source>
        <dbReference type="ARBA" id="ARBA00023040"/>
    </source>
</evidence>
<organism evidence="13 14">
    <name type="scientific">Saprolegnia parasitica (strain CBS 223.65)</name>
    <dbReference type="NCBI Taxonomy" id="695850"/>
    <lineage>
        <taxon>Eukaryota</taxon>
        <taxon>Sar</taxon>
        <taxon>Stramenopiles</taxon>
        <taxon>Oomycota</taxon>
        <taxon>Saprolegniomycetes</taxon>
        <taxon>Saprolegniales</taxon>
        <taxon>Saprolegniaceae</taxon>
        <taxon>Saprolegnia</taxon>
    </lineage>
</organism>
<feature type="region of interest" description="Disordered" evidence="9">
    <location>
        <begin position="849"/>
        <end position="889"/>
    </location>
</feature>
<dbReference type="STRING" id="695850.A0A067CX10"/>
<evidence type="ECO:0000259" key="12">
    <source>
        <dbReference type="PROSITE" id="PS50259"/>
    </source>
</evidence>
<keyword evidence="6" id="KW-0675">Receptor</keyword>
<feature type="transmembrane region" description="Helical" evidence="10">
    <location>
        <begin position="786"/>
        <end position="809"/>
    </location>
</feature>
<feature type="transmembrane region" description="Helical" evidence="10">
    <location>
        <begin position="658"/>
        <end position="679"/>
    </location>
</feature>
<evidence type="ECO:0000256" key="5">
    <source>
        <dbReference type="ARBA" id="ARBA00023136"/>
    </source>
</evidence>
<evidence type="ECO:0000313" key="13">
    <source>
        <dbReference type="EMBL" id="KDO35048.1"/>
    </source>
</evidence>
<feature type="transmembrane region" description="Helical" evidence="10">
    <location>
        <begin position="700"/>
        <end position="721"/>
    </location>
</feature>
<feature type="transmembrane region" description="Helical" evidence="10">
    <location>
        <begin position="815"/>
        <end position="835"/>
    </location>
</feature>
<accession>A0A067CX10</accession>
<feature type="transmembrane region" description="Helical" evidence="10">
    <location>
        <begin position="750"/>
        <end position="774"/>
    </location>
</feature>
<feature type="transmembrane region" description="Helical" evidence="10">
    <location>
        <begin position="627"/>
        <end position="646"/>
    </location>
</feature>
<dbReference type="KEGG" id="spar:SPRG_01112"/>
<feature type="compositionally biased region" description="Polar residues" evidence="9">
    <location>
        <begin position="849"/>
        <end position="866"/>
    </location>
</feature>
<dbReference type="OMA" id="FMANATI"/>
<dbReference type="RefSeq" id="XP_012194701.1">
    <property type="nucleotide sequence ID" value="XM_012339311.1"/>
</dbReference>
<feature type="domain" description="G-protein coupled receptors family 3 profile" evidence="12">
    <location>
        <begin position="598"/>
        <end position="838"/>
    </location>
</feature>
<dbReference type="InterPro" id="IPR017978">
    <property type="entry name" value="GPCR_3_C"/>
</dbReference>
<keyword evidence="3 10" id="KW-1133">Transmembrane helix</keyword>
<dbReference type="VEuPathDB" id="FungiDB:SPRG_01112"/>
<comment type="subcellular location">
    <subcellularLocation>
        <location evidence="1">Membrane</location>
        <topology evidence="1">Multi-pass membrane protein</topology>
    </subcellularLocation>
</comment>
<dbReference type="GO" id="GO:0004965">
    <property type="term" value="F:G protein-coupled GABA receptor activity"/>
    <property type="evidence" value="ECO:0007669"/>
    <property type="project" value="InterPro"/>
</dbReference>
<evidence type="ECO:0000256" key="9">
    <source>
        <dbReference type="SAM" id="MobiDB-lite"/>
    </source>
</evidence>
<dbReference type="PRINTS" id="PR00248">
    <property type="entry name" value="GPCRMGR"/>
</dbReference>
<dbReference type="PANTHER" id="PTHR10519">
    <property type="entry name" value="GABA-B RECEPTOR"/>
    <property type="match status" value="1"/>
</dbReference>
<sequence>MRCGLAFWALWALEVVAGAQPSLADSQRGTCLTPAWVTATAAKHNLDPSARDAQNRRKNPLLQPGMKMPRFTLTDARMDIPNIFGSCMQPGEIFRGLGETVHPNGSQASVGVIKGTVVMERNAWQSHDLSRVVLTILLQEVVGYGVSMFETGGGLYCAERMSGQGRGRCSPTHINPEVWPSGKLSTLNVYANETAPTTNGYNGVGGLYTLTDNIDEALKGPMSTKGNFSRPYSIDFWREFNWSQEVIDFYSYTRANVTSLVQKSACPDDTFGCKDGCSKSYACTQAEQQNKSCILVALMESAYDPGYFQSIVANNHIPAYFCFFGYTGMINYVINVMNSGGSVIFYEYEPDSLFFQYPGKFTRIAFPRSDPANVALATGSFGEKGYGNETTNPLSTDYPTIPLMRYMSKVVTTDTFLNSFLTRMQLAPLDINNIFADYEAFMANATIADPVFNAACKWVQNSYLTWSNWVDALPLCTMQSNIQYTFNGCNASTRGGIVVVPPSYATSKSCDWLSANTKTWMNWMSSPPICDASFYNYTVTDCTSGSIRDVLFYWLLPSPGNYALSSECSGGIALPTNTTIDCDYVPVNSGTFTGMAAFAVIVLVMLVVMSLLVFFFRDKPVIKRSQWHLLLVLLLGGILMCIYVIVGGGAPSDVVCGARPVLASVGYTLAFGSLLLKSLRVYLVFHNKALKKNVVTVTRMLHFLLGFLGIDLVILGVWFLVDFPGPMSQVEAATAFSGSVTRYGCRSSSFIFPVLCIFWKAIITFIGLYVSFLIRHDDGDFQESIWIFSSACVVLMGSLFMISLAYLVTLPAATTYAFCSVITLVCTITVMGLMLGPKFARLNRADYKSSNTTGGNTKRTVSVTSNKPSSQVSQMPMQSMKSPRDTTTQ</sequence>
<dbReference type="GO" id="GO:0038039">
    <property type="term" value="C:G protein-coupled receptor heterodimeric complex"/>
    <property type="evidence" value="ECO:0007669"/>
    <property type="project" value="TreeGrafter"/>
</dbReference>
<evidence type="ECO:0000256" key="2">
    <source>
        <dbReference type="ARBA" id="ARBA00022692"/>
    </source>
</evidence>
<evidence type="ECO:0000256" key="1">
    <source>
        <dbReference type="ARBA" id="ARBA00004141"/>
    </source>
</evidence>
<keyword evidence="14" id="KW-1185">Reference proteome</keyword>
<reference evidence="13 14" key="1">
    <citation type="journal article" date="2013" name="PLoS Genet.">
        <title>Distinctive expansion of potential virulence genes in the genome of the oomycete fish pathogen Saprolegnia parasitica.</title>
        <authorList>
            <person name="Jiang R.H."/>
            <person name="de Bruijn I."/>
            <person name="Haas B.J."/>
            <person name="Belmonte R."/>
            <person name="Lobach L."/>
            <person name="Christie J."/>
            <person name="van den Ackerveken G."/>
            <person name="Bottin A."/>
            <person name="Bulone V."/>
            <person name="Diaz-Moreno S.M."/>
            <person name="Dumas B."/>
            <person name="Fan L."/>
            <person name="Gaulin E."/>
            <person name="Govers F."/>
            <person name="Grenville-Briggs L.J."/>
            <person name="Horner N.R."/>
            <person name="Levin J.Z."/>
            <person name="Mammella M."/>
            <person name="Meijer H.J."/>
            <person name="Morris P."/>
            <person name="Nusbaum C."/>
            <person name="Oome S."/>
            <person name="Phillips A.J."/>
            <person name="van Rooyen D."/>
            <person name="Rzeszutek E."/>
            <person name="Saraiva M."/>
            <person name="Secombes C.J."/>
            <person name="Seidl M.F."/>
            <person name="Snel B."/>
            <person name="Stassen J.H."/>
            <person name="Sykes S."/>
            <person name="Tripathy S."/>
            <person name="van den Berg H."/>
            <person name="Vega-Arreguin J.C."/>
            <person name="Wawra S."/>
            <person name="Young S.K."/>
            <person name="Zeng Q."/>
            <person name="Dieguez-Uribeondo J."/>
            <person name="Russ C."/>
            <person name="Tyler B.M."/>
            <person name="van West P."/>
        </authorList>
    </citation>
    <scope>NUCLEOTIDE SEQUENCE [LARGE SCALE GENOMIC DNA]</scope>
    <source>
        <strain evidence="13 14">CBS 223.65</strain>
    </source>
</reference>
<name>A0A067CX10_SAPPC</name>
<dbReference type="Pfam" id="PF00003">
    <property type="entry name" value="7tm_3"/>
    <property type="match status" value="1"/>
</dbReference>
<evidence type="ECO:0000313" key="14">
    <source>
        <dbReference type="Proteomes" id="UP000030745"/>
    </source>
</evidence>
<keyword evidence="8" id="KW-0807">Transducer</keyword>
<keyword evidence="4" id="KW-0297">G-protein coupled receptor</keyword>
<dbReference type="AlphaFoldDB" id="A0A067CX10"/>
<dbReference type="GeneID" id="24123722"/>
<dbReference type="InterPro" id="IPR000337">
    <property type="entry name" value="GPCR_3"/>
</dbReference>
<evidence type="ECO:0000256" key="7">
    <source>
        <dbReference type="ARBA" id="ARBA00023180"/>
    </source>
</evidence>
<proteinExistence type="predicted"/>
<dbReference type="CDD" id="cd15047">
    <property type="entry name" value="7tmC_GABA-B-like"/>
    <property type="match status" value="1"/>
</dbReference>
<dbReference type="InterPro" id="IPR002455">
    <property type="entry name" value="GPCR3_GABA-B"/>
</dbReference>
<dbReference type="PROSITE" id="PS50259">
    <property type="entry name" value="G_PROTEIN_RECEP_F3_4"/>
    <property type="match status" value="1"/>
</dbReference>
<evidence type="ECO:0000256" key="6">
    <source>
        <dbReference type="ARBA" id="ARBA00023170"/>
    </source>
</evidence>
<evidence type="ECO:0000256" key="8">
    <source>
        <dbReference type="ARBA" id="ARBA00023224"/>
    </source>
</evidence>
<protein>
    <recommendedName>
        <fullName evidence="12">G-protein coupled receptors family 3 profile domain-containing protein</fullName>
    </recommendedName>
</protein>
<gene>
    <name evidence="13" type="ORF">SPRG_01112</name>
</gene>
<feature type="compositionally biased region" description="Low complexity" evidence="9">
    <location>
        <begin position="867"/>
        <end position="881"/>
    </location>
</feature>
<keyword evidence="2 10" id="KW-0812">Transmembrane</keyword>
<dbReference type="PANTHER" id="PTHR10519:SF20">
    <property type="entry name" value="G-PROTEIN COUPLED RECEPTOR 156-RELATED"/>
    <property type="match status" value="1"/>
</dbReference>
<feature type="chain" id="PRO_5001638977" description="G-protein coupled receptors family 3 profile domain-containing protein" evidence="11">
    <location>
        <begin position="19"/>
        <end position="889"/>
    </location>
</feature>